<dbReference type="SUPFAM" id="SSF56219">
    <property type="entry name" value="DNase I-like"/>
    <property type="match status" value="1"/>
</dbReference>
<dbReference type="EMBL" id="CACSLK010006441">
    <property type="protein sequence ID" value="CAA0810646.1"/>
    <property type="molecule type" value="Genomic_DNA"/>
</dbReference>
<evidence type="ECO:0000313" key="5">
    <source>
        <dbReference type="Proteomes" id="UP001153555"/>
    </source>
</evidence>
<sequence>PSSPTQDDDLAQRMESFSLSNRESLLVDIAQADIKVSADECHRSLFGKVVGDRSANWIGIKRSMTQIWRLSQPMEVKELEPNYFQFIFQSRDDLKRVSYGTNWTFENQYLILREWRSGLNSKHPCFQELNIWVQVVNVPLNWLSTDVGIKIGTVFKEVDNVVIANYGNHGGKFLRLLVTLDLMEPVPRCTKVRLGEEVVTISFKYEKLRNLCHYCGHIGHLEKGCFKKVDDIKARCLKEGQYGDWLRAPEGQYWASNNNFTSGSRSPPRSPSNSQHPSSPTHTENQDHRGSQASHEQQLIVHSAESNPALKSSTHGSSSSSHTALCKPLELSKAPIIQEEPSKPMEVETRILPLTIVSPPKATTTGQGKLTTWKRIGDKEGRLQRQDESPSQLQSTIISKKLGFEDRFSIADPQGLSGGLLLLWDHSVTILNMQASSFFIAVHFQISSSEPQWGVFVYLSTCRATRVTQWADLESVRHNWGNLWFVIGDWNDICSSADKRGRNSRLQSSFSGFNSFIRNMDMEEIMMLGHQFTWSNNRVADGLVEEKLDRGFGSIDWHHQFPNAKVLNKVASSSDHSILLMDAGQFKDRKAKRFHFDKRWVEKEGFLEIVTKAWSTPVSGTPFYRLKEKVKNTRAALLLWSSKFHSQNQLKIASLTQKLESLREQQTISNWEDWNSTRIELEKAHHTEELYWQQKARLNWLKQGDCNSRFFHAYTQQKRRQNAISRLITSRGEELTSKHAIQSHITEFYSTLFSTEGSWGGDSILHLIPKTIYEDMNTSLMQPVEEDEIKTALFSLPPEKAPGEDGMSAFFYQHL</sequence>
<proteinExistence type="predicted"/>
<dbReference type="InterPro" id="IPR040256">
    <property type="entry name" value="At4g02000-like"/>
</dbReference>
<dbReference type="Pfam" id="PF14392">
    <property type="entry name" value="zf-CCHC_4"/>
    <property type="match status" value="1"/>
</dbReference>
<dbReference type="InterPro" id="IPR025558">
    <property type="entry name" value="DUF4283"/>
</dbReference>
<dbReference type="Proteomes" id="UP001153555">
    <property type="component" value="Unassembled WGS sequence"/>
</dbReference>
<feature type="domain" description="Zinc knuckle CX2CX4HX4C" evidence="3">
    <location>
        <begin position="181"/>
        <end position="225"/>
    </location>
</feature>
<feature type="compositionally biased region" description="Low complexity" evidence="1">
    <location>
        <begin position="262"/>
        <end position="280"/>
    </location>
</feature>
<dbReference type="PANTHER" id="PTHR31286:SF178">
    <property type="entry name" value="DUF4283 DOMAIN-CONTAINING PROTEIN"/>
    <property type="match status" value="1"/>
</dbReference>
<evidence type="ECO:0008006" key="6">
    <source>
        <dbReference type="Google" id="ProtNLM"/>
    </source>
</evidence>
<evidence type="ECO:0000259" key="2">
    <source>
        <dbReference type="Pfam" id="PF14111"/>
    </source>
</evidence>
<keyword evidence="5" id="KW-1185">Reference proteome</keyword>
<dbReference type="InterPro" id="IPR036691">
    <property type="entry name" value="Endo/exonu/phosph_ase_sf"/>
</dbReference>
<feature type="non-terminal residue" evidence="4">
    <location>
        <position position="1"/>
    </location>
</feature>
<evidence type="ECO:0000313" key="4">
    <source>
        <dbReference type="EMBL" id="CAA0810646.1"/>
    </source>
</evidence>
<dbReference type="AlphaFoldDB" id="A0A9N7MHT9"/>
<comment type="caution">
    <text evidence="4">The sequence shown here is derived from an EMBL/GenBank/DDBJ whole genome shotgun (WGS) entry which is preliminary data.</text>
</comment>
<gene>
    <name evidence="4" type="ORF">SHERM_12194</name>
</gene>
<dbReference type="Gene3D" id="3.60.10.10">
    <property type="entry name" value="Endonuclease/exonuclease/phosphatase"/>
    <property type="match status" value="1"/>
</dbReference>
<dbReference type="OrthoDB" id="1741569at2759"/>
<name>A0A9N7MHT9_STRHE</name>
<evidence type="ECO:0000256" key="1">
    <source>
        <dbReference type="SAM" id="MobiDB-lite"/>
    </source>
</evidence>
<reference evidence="4" key="1">
    <citation type="submission" date="2019-12" db="EMBL/GenBank/DDBJ databases">
        <authorList>
            <person name="Scholes J."/>
        </authorList>
    </citation>
    <scope>NUCLEOTIDE SEQUENCE</scope>
</reference>
<dbReference type="Pfam" id="PF14111">
    <property type="entry name" value="DUF4283"/>
    <property type="match status" value="1"/>
</dbReference>
<dbReference type="PANTHER" id="PTHR31286">
    <property type="entry name" value="GLYCINE-RICH CELL WALL STRUCTURAL PROTEIN 1.8-LIKE"/>
    <property type="match status" value="1"/>
</dbReference>
<feature type="non-terminal residue" evidence="4">
    <location>
        <position position="815"/>
    </location>
</feature>
<accession>A0A9N7MHT9</accession>
<organism evidence="4 5">
    <name type="scientific">Striga hermonthica</name>
    <name type="common">Purple witchweed</name>
    <name type="synonym">Buchnera hermonthica</name>
    <dbReference type="NCBI Taxonomy" id="68872"/>
    <lineage>
        <taxon>Eukaryota</taxon>
        <taxon>Viridiplantae</taxon>
        <taxon>Streptophyta</taxon>
        <taxon>Embryophyta</taxon>
        <taxon>Tracheophyta</taxon>
        <taxon>Spermatophyta</taxon>
        <taxon>Magnoliopsida</taxon>
        <taxon>eudicotyledons</taxon>
        <taxon>Gunneridae</taxon>
        <taxon>Pentapetalae</taxon>
        <taxon>asterids</taxon>
        <taxon>lamiids</taxon>
        <taxon>Lamiales</taxon>
        <taxon>Orobanchaceae</taxon>
        <taxon>Buchnereae</taxon>
        <taxon>Striga</taxon>
    </lineage>
</organism>
<dbReference type="InterPro" id="IPR025836">
    <property type="entry name" value="Zn_knuckle_CX2CX4HX4C"/>
</dbReference>
<feature type="domain" description="DUF4283" evidence="2">
    <location>
        <begin position="38"/>
        <end position="120"/>
    </location>
</feature>
<protein>
    <recommendedName>
        <fullName evidence="6">CCHC-type domain-containing protein</fullName>
    </recommendedName>
</protein>
<feature type="region of interest" description="Disordered" evidence="1">
    <location>
        <begin position="256"/>
        <end position="298"/>
    </location>
</feature>
<evidence type="ECO:0000259" key="3">
    <source>
        <dbReference type="Pfam" id="PF14392"/>
    </source>
</evidence>